<gene>
    <name evidence="2" type="ORF">MPNT_160024</name>
</gene>
<feature type="transmembrane region" description="Helical" evidence="1">
    <location>
        <begin position="226"/>
        <end position="242"/>
    </location>
</feature>
<keyword evidence="1" id="KW-0812">Transmembrane</keyword>
<feature type="transmembrane region" description="Helical" evidence="1">
    <location>
        <begin position="25"/>
        <end position="43"/>
    </location>
</feature>
<feature type="transmembrane region" description="Helical" evidence="1">
    <location>
        <begin position="429"/>
        <end position="447"/>
    </location>
</feature>
<comment type="caution">
    <text evidence="2">The sequence shown here is derived from an EMBL/GenBank/DDBJ whole genome shotgun (WGS) entry which is preliminary data.</text>
</comment>
<name>A0A8J2BNM2_9BACT</name>
<feature type="transmembrane region" description="Helical" evidence="1">
    <location>
        <begin position="194"/>
        <end position="214"/>
    </location>
</feature>
<evidence type="ECO:0008006" key="4">
    <source>
        <dbReference type="Google" id="ProtNLM"/>
    </source>
</evidence>
<feature type="transmembrane region" description="Helical" evidence="1">
    <location>
        <begin position="55"/>
        <end position="75"/>
    </location>
</feature>
<dbReference type="AlphaFoldDB" id="A0A8J2BNM2"/>
<dbReference type="EMBL" id="CAJNOB010000008">
    <property type="protein sequence ID" value="CAF0694351.1"/>
    <property type="molecule type" value="Genomic_DNA"/>
</dbReference>
<keyword evidence="3" id="KW-1185">Reference proteome</keyword>
<dbReference type="Proteomes" id="UP000663859">
    <property type="component" value="Unassembled WGS sequence"/>
</dbReference>
<dbReference type="InterPro" id="IPR051533">
    <property type="entry name" value="WaaL-like"/>
</dbReference>
<organism evidence="2 3">
    <name type="scientific">Candidatus Methylacidithermus pantelleriae</name>
    <dbReference type="NCBI Taxonomy" id="2744239"/>
    <lineage>
        <taxon>Bacteria</taxon>
        <taxon>Pseudomonadati</taxon>
        <taxon>Verrucomicrobiota</taxon>
        <taxon>Methylacidiphilae</taxon>
        <taxon>Methylacidiphilales</taxon>
        <taxon>Methylacidiphilaceae</taxon>
        <taxon>Candidatus Methylacidithermus</taxon>
    </lineage>
</organism>
<protein>
    <recommendedName>
        <fullName evidence="4">O-Antigen ligase</fullName>
    </recommendedName>
</protein>
<evidence type="ECO:0000313" key="3">
    <source>
        <dbReference type="Proteomes" id="UP000663859"/>
    </source>
</evidence>
<keyword evidence="1" id="KW-1133">Transmembrane helix</keyword>
<dbReference type="PANTHER" id="PTHR37422:SF23">
    <property type="entry name" value="TEICHURONIC ACID BIOSYNTHESIS PROTEIN TUAE"/>
    <property type="match status" value="1"/>
</dbReference>
<accession>A0A8J2BNM2</accession>
<evidence type="ECO:0000313" key="2">
    <source>
        <dbReference type="EMBL" id="CAF0694351.1"/>
    </source>
</evidence>
<feature type="transmembrane region" description="Helical" evidence="1">
    <location>
        <begin position="115"/>
        <end position="132"/>
    </location>
</feature>
<feature type="transmembrane region" description="Helical" evidence="1">
    <location>
        <begin position="144"/>
        <end position="161"/>
    </location>
</feature>
<evidence type="ECO:0000256" key="1">
    <source>
        <dbReference type="SAM" id="Phobius"/>
    </source>
</evidence>
<feature type="transmembrane region" description="Helical" evidence="1">
    <location>
        <begin position="272"/>
        <end position="294"/>
    </location>
</feature>
<feature type="transmembrane region" description="Helical" evidence="1">
    <location>
        <begin position="248"/>
        <end position="265"/>
    </location>
</feature>
<proteinExistence type="predicted"/>
<feature type="transmembrane region" description="Helical" evidence="1">
    <location>
        <begin position="375"/>
        <end position="393"/>
    </location>
</feature>
<keyword evidence="1" id="KW-0472">Membrane</keyword>
<feature type="transmembrane region" description="Helical" evidence="1">
    <location>
        <begin position="405"/>
        <end position="423"/>
    </location>
</feature>
<sequence length="481" mass="52973">MTSSPFHRALRCGPVVPAAERNRLLLVRLISWIYWLLIFEGAIRKWVLPSQQKALFFLKDPLVLLVYFLAARMGFWSRPPPVLLLAVPLALVGAGIGILQIVFLDQSPLLVAYGWRNYFLYLPLAFVCQWVLRKQELEEIARRTLYLSVPMGLLCQLQVHAPASSPLNVGMGEDESAFVAFGVYGNIVRASGTFSAPLGQSLFVGSCVAFLLYFWMQPRCHRSMSLRSLWIVTVGVVTNLLVSGSRSAYLGALITLGFAVLGTGSPHHVRRVINVVVLLVLAGGVSWVLVTNVFPEVVDAMVTRWTGAAEAEGGFFMVRRIAYDMSQFWRVLDETPFLGFGLGSAGNAALRLGMGQIPYDAEAGWTRNVAELGPVIGLLYIAYRCGLLAFIGWRAQKAARQLRNPLPMILVGFLAPNLFYGLITGQGSVHGYVWLFAGFCLAASQVAHGQLQRRRSSLGLQPTLGRPEFHQLRVDAAGYTS</sequence>
<dbReference type="PANTHER" id="PTHR37422">
    <property type="entry name" value="TEICHURONIC ACID BIOSYNTHESIS PROTEIN TUAE"/>
    <property type="match status" value="1"/>
</dbReference>
<reference evidence="2" key="1">
    <citation type="submission" date="2021-02" db="EMBL/GenBank/DDBJ databases">
        <authorList>
            <person name="Cremers G."/>
            <person name="Picone N."/>
        </authorList>
    </citation>
    <scope>NUCLEOTIDE SEQUENCE</scope>
    <source>
        <strain evidence="2">PQ17</strain>
    </source>
</reference>
<feature type="transmembrane region" description="Helical" evidence="1">
    <location>
        <begin position="82"/>
        <end position="103"/>
    </location>
</feature>